<evidence type="ECO:0000259" key="4">
    <source>
        <dbReference type="PROSITE" id="PS51898"/>
    </source>
</evidence>
<evidence type="ECO:0000313" key="5">
    <source>
        <dbReference type="EMBL" id="MFC4014183.1"/>
    </source>
</evidence>
<proteinExistence type="predicted"/>
<dbReference type="InterPro" id="IPR050090">
    <property type="entry name" value="Tyrosine_recombinase_XerCD"/>
</dbReference>
<sequence length="238" mass="27024">MRDYRMWLLRDGPAKRSRVYVNSALTALDDFHVRRGLGKADVAREDLPKSAPRALEERARIRWLRAVEAHLSPRGRCIALIPYYAGARISEVVRLDVDDIQMSARKGRLRLYGKGDKFREVDIHPKLRTELQLWLDERPNWPHADDNRALFLNAKGGRLTARAAGGIIAEIAQTAELDDPTTAHVLRHTLATTLVRGKTDLVLVAEILGHARLETTRRYSLPSDKDKEDALKLITVDR</sequence>
<evidence type="ECO:0000313" key="6">
    <source>
        <dbReference type="Proteomes" id="UP001595851"/>
    </source>
</evidence>
<dbReference type="RefSeq" id="WP_379534034.1">
    <property type="nucleotide sequence ID" value="NZ_JBHSBI010000033.1"/>
</dbReference>
<evidence type="ECO:0000256" key="3">
    <source>
        <dbReference type="ARBA" id="ARBA00023172"/>
    </source>
</evidence>
<keyword evidence="6" id="KW-1185">Reference proteome</keyword>
<dbReference type="PANTHER" id="PTHR30349">
    <property type="entry name" value="PHAGE INTEGRASE-RELATED"/>
    <property type="match status" value="1"/>
</dbReference>
<comment type="subcellular location">
    <subcellularLocation>
        <location evidence="1">Cytoplasm</location>
    </subcellularLocation>
</comment>
<keyword evidence="3" id="KW-0233">DNA recombination</keyword>
<keyword evidence="2" id="KW-0229">DNA integration</keyword>
<gene>
    <name evidence="5" type="ORF">ACFOY2_43635</name>
</gene>
<accession>A0ABV8GMQ7</accession>
<dbReference type="SUPFAM" id="SSF56349">
    <property type="entry name" value="DNA breaking-rejoining enzymes"/>
    <property type="match status" value="1"/>
</dbReference>
<evidence type="ECO:0000256" key="2">
    <source>
        <dbReference type="ARBA" id="ARBA00022908"/>
    </source>
</evidence>
<dbReference type="InterPro" id="IPR013762">
    <property type="entry name" value="Integrase-like_cat_sf"/>
</dbReference>
<protein>
    <submittedName>
        <fullName evidence="5">Tyrosine-type recombinase/integrase</fullName>
    </submittedName>
</protein>
<dbReference type="EMBL" id="JBHSBI010000033">
    <property type="protein sequence ID" value="MFC4014183.1"/>
    <property type="molecule type" value="Genomic_DNA"/>
</dbReference>
<dbReference type="InterPro" id="IPR002104">
    <property type="entry name" value="Integrase_catalytic"/>
</dbReference>
<dbReference type="Proteomes" id="UP001595851">
    <property type="component" value="Unassembled WGS sequence"/>
</dbReference>
<feature type="domain" description="Tyr recombinase" evidence="4">
    <location>
        <begin position="50"/>
        <end position="232"/>
    </location>
</feature>
<reference evidence="6" key="1">
    <citation type="journal article" date="2019" name="Int. J. Syst. Evol. Microbiol.">
        <title>The Global Catalogue of Microorganisms (GCM) 10K type strain sequencing project: providing services to taxonomists for standard genome sequencing and annotation.</title>
        <authorList>
            <consortium name="The Broad Institute Genomics Platform"/>
            <consortium name="The Broad Institute Genome Sequencing Center for Infectious Disease"/>
            <person name="Wu L."/>
            <person name="Ma J."/>
        </authorList>
    </citation>
    <scope>NUCLEOTIDE SEQUENCE [LARGE SCALE GENOMIC DNA]</scope>
    <source>
        <strain evidence="6">TBRC 1276</strain>
    </source>
</reference>
<dbReference type="PROSITE" id="PS51898">
    <property type="entry name" value="TYR_RECOMBINASE"/>
    <property type="match status" value="1"/>
</dbReference>
<dbReference type="Gene3D" id="1.10.443.10">
    <property type="entry name" value="Intergrase catalytic core"/>
    <property type="match status" value="1"/>
</dbReference>
<dbReference type="Pfam" id="PF00589">
    <property type="entry name" value="Phage_integrase"/>
    <property type="match status" value="1"/>
</dbReference>
<comment type="caution">
    <text evidence="5">The sequence shown here is derived from an EMBL/GenBank/DDBJ whole genome shotgun (WGS) entry which is preliminary data.</text>
</comment>
<dbReference type="InterPro" id="IPR011010">
    <property type="entry name" value="DNA_brk_join_enz"/>
</dbReference>
<evidence type="ECO:0000256" key="1">
    <source>
        <dbReference type="ARBA" id="ARBA00004496"/>
    </source>
</evidence>
<name>A0ABV8GMQ7_9ACTN</name>
<dbReference type="PANTHER" id="PTHR30349:SF77">
    <property type="entry name" value="TYROSINE RECOMBINASE XERC"/>
    <property type="match status" value="1"/>
</dbReference>
<organism evidence="5 6">
    <name type="scientific">Nonomuraea purpurea</name>
    <dbReference type="NCBI Taxonomy" id="1849276"/>
    <lineage>
        <taxon>Bacteria</taxon>
        <taxon>Bacillati</taxon>
        <taxon>Actinomycetota</taxon>
        <taxon>Actinomycetes</taxon>
        <taxon>Streptosporangiales</taxon>
        <taxon>Streptosporangiaceae</taxon>
        <taxon>Nonomuraea</taxon>
    </lineage>
</organism>